<dbReference type="CDD" id="cd00085">
    <property type="entry name" value="HNHc"/>
    <property type="match status" value="1"/>
</dbReference>
<dbReference type="GO" id="GO:0004519">
    <property type="term" value="F:endonuclease activity"/>
    <property type="evidence" value="ECO:0007669"/>
    <property type="project" value="UniProtKB-KW"/>
</dbReference>
<dbReference type="PANTHER" id="PTHR41286">
    <property type="entry name" value="HNH NUCLEASE YAJD-RELATED"/>
    <property type="match status" value="1"/>
</dbReference>
<evidence type="ECO:0000256" key="4">
    <source>
        <dbReference type="ARBA" id="ARBA00040194"/>
    </source>
</evidence>
<evidence type="ECO:0000256" key="1">
    <source>
        <dbReference type="ARBA" id="ARBA00022722"/>
    </source>
</evidence>
<evidence type="ECO:0000313" key="7">
    <source>
        <dbReference type="Proteomes" id="UP001652431"/>
    </source>
</evidence>
<dbReference type="EMBL" id="JAOQJU010000010">
    <property type="protein sequence ID" value="MCU6686800.1"/>
    <property type="molecule type" value="Genomic_DNA"/>
</dbReference>
<keyword evidence="7" id="KW-1185">Reference proteome</keyword>
<feature type="domain" description="HNH nuclease" evidence="5">
    <location>
        <begin position="50"/>
        <end position="107"/>
    </location>
</feature>
<comment type="caution">
    <text evidence="6">The sequence shown here is derived from an EMBL/GenBank/DDBJ whole genome shotgun (WGS) entry which is preliminary data.</text>
</comment>
<dbReference type="Gene3D" id="1.10.30.50">
    <property type="match status" value="1"/>
</dbReference>
<organism evidence="6 7">
    <name type="scientific">Dorea acetigenes</name>
    <dbReference type="NCBI Taxonomy" id="2981787"/>
    <lineage>
        <taxon>Bacteria</taxon>
        <taxon>Bacillati</taxon>
        <taxon>Bacillota</taxon>
        <taxon>Clostridia</taxon>
        <taxon>Lachnospirales</taxon>
        <taxon>Lachnospiraceae</taxon>
        <taxon>Dorea</taxon>
    </lineage>
</organism>
<gene>
    <name evidence="6" type="ORF">OCV99_09630</name>
</gene>
<proteinExistence type="inferred from homology"/>
<dbReference type="Proteomes" id="UP001652431">
    <property type="component" value="Unassembled WGS sequence"/>
</dbReference>
<dbReference type="PANTHER" id="PTHR41286:SF1">
    <property type="entry name" value="HNH NUCLEASE YAJD-RELATED"/>
    <property type="match status" value="1"/>
</dbReference>
<evidence type="ECO:0000256" key="3">
    <source>
        <dbReference type="ARBA" id="ARBA00038412"/>
    </source>
</evidence>
<dbReference type="InterPro" id="IPR003615">
    <property type="entry name" value="HNH_nuc"/>
</dbReference>
<comment type="similarity">
    <text evidence="3">Belongs to the HNH nuclease family.</text>
</comment>
<keyword evidence="1" id="KW-0540">Nuclease</keyword>
<keyword evidence="6" id="KW-0255">Endonuclease</keyword>
<dbReference type="RefSeq" id="WP_158370136.1">
    <property type="nucleotide sequence ID" value="NZ_JAOQJU010000010.1"/>
</dbReference>
<protein>
    <recommendedName>
        <fullName evidence="4">Putative HNH nuclease YajD</fullName>
    </recommendedName>
</protein>
<evidence type="ECO:0000256" key="2">
    <source>
        <dbReference type="ARBA" id="ARBA00022801"/>
    </source>
</evidence>
<accession>A0ABT2RN28</accession>
<dbReference type="InterPro" id="IPR002711">
    <property type="entry name" value="HNH"/>
</dbReference>
<dbReference type="Pfam" id="PF01844">
    <property type="entry name" value="HNH"/>
    <property type="match status" value="1"/>
</dbReference>
<name>A0ABT2RN28_9FIRM</name>
<reference evidence="6 7" key="1">
    <citation type="journal article" date="2021" name="ISME Commun">
        <title>Automated analysis of genomic sequences facilitates high-throughput and comprehensive description of bacteria.</title>
        <authorList>
            <person name="Hitch T.C.A."/>
        </authorList>
    </citation>
    <scope>NUCLEOTIDE SEQUENCE [LARGE SCALE GENOMIC DNA]</scope>
    <source>
        <strain evidence="6 7">Sanger_03</strain>
    </source>
</reference>
<sequence length="121" mass="14252">MPYRPNTPCRHPGCAALVPYGQKYCEKHKALHPEEVRSAAKRGYGKRWQKASREYLQAHPLCVLCMKKQPPRYVKATVVDHITPHRGDQKLFWDRSNWRSLCKQCHDKKTRAEDNNPTYTY</sequence>
<keyword evidence="2" id="KW-0378">Hydrolase</keyword>
<evidence type="ECO:0000313" key="6">
    <source>
        <dbReference type="EMBL" id="MCU6686800.1"/>
    </source>
</evidence>
<evidence type="ECO:0000259" key="5">
    <source>
        <dbReference type="SMART" id="SM00507"/>
    </source>
</evidence>
<dbReference type="SMART" id="SM00507">
    <property type="entry name" value="HNHc"/>
    <property type="match status" value="1"/>
</dbReference>